<name>A0A4Z1BUB1_9GAMM</name>
<reference evidence="3 4" key="1">
    <citation type="submission" date="2019-04" db="EMBL/GenBank/DDBJ databases">
        <authorList>
            <person name="Park S."/>
            <person name="Yoon J.-H."/>
        </authorList>
    </citation>
    <scope>NUCLEOTIDE SEQUENCE [LARGE SCALE GENOMIC DNA]</scope>
    <source>
        <strain evidence="3 4">HJM-18</strain>
    </source>
</reference>
<evidence type="ECO:0000313" key="4">
    <source>
        <dbReference type="Proteomes" id="UP000298325"/>
    </source>
</evidence>
<protein>
    <submittedName>
        <fullName evidence="3">Carbohydrate ABC transporter substrate-binding protein</fullName>
    </submittedName>
</protein>
<evidence type="ECO:0000313" key="3">
    <source>
        <dbReference type="EMBL" id="TGN41695.1"/>
    </source>
</evidence>
<keyword evidence="4" id="KW-1185">Reference proteome</keyword>
<evidence type="ECO:0000256" key="1">
    <source>
        <dbReference type="ARBA" id="ARBA00004418"/>
    </source>
</evidence>
<accession>A0A4Z1BUB1</accession>
<sequence length="425" mass="49063">MMNRNMALSALLCIVFFLGFAPMLLHADNIRISLQLQPNQRDQFELIFNQFYLETGIKVTSLVEPDLAYKRKVPVWLLNDTPDVMFWSASQRLYRFAEQGLILPITDLWNEQNYDEQFSHVKRGVTFKGDVYAIPFAYYHWGIFFRKTMVEKFGGEPEDWESFLAMLARMKESGITPIGIGSRQKWPAAAWFDYINLRMNGLDFHLDLLTGNVSFYDEKVRNVLTEWKKLVDRDFYNQDHELYNWDEVLPFFYRDRVGFLLLGNFVASKWPNGDPLFEDIGFMPFPRINKNMPFFENAPTDVFMIPRNATNVEEAKAFIRFIARADVQSSLNAGLGYLPPNKDGIVGASPLIREGEKLLSRAEGLAQFFDRDTLPDFDRLATPLMAEFITTGDIEEITEKLEHARIKVFGSKYGVMGTSSELGSD</sequence>
<dbReference type="Proteomes" id="UP000298325">
    <property type="component" value="Unassembled WGS sequence"/>
</dbReference>
<dbReference type="PANTHER" id="PTHR43649:SF14">
    <property type="entry name" value="BLR3389 PROTEIN"/>
    <property type="match status" value="1"/>
</dbReference>
<organism evidence="3 4">
    <name type="scientific">Marinobacter confluentis</name>
    <dbReference type="NCBI Taxonomy" id="1697557"/>
    <lineage>
        <taxon>Bacteria</taxon>
        <taxon>Pseudomonadati</taxon>
        <taxon>Pseudomonadota</taxon>
        <taxon>Gammaproteobacteria</taxon>
        <taxon>Pseudomonadales</taxon>
        <taxon>Marinobacteraceae</taxon>
        <taxon>Marinobacter</taxon>
    </lineage>
</organism>
<comment type="subcellular location">
    <subcellularLocation>
        <location evidence="1">Periplasm</location>
    </subcellularLocation>
</comment>
<dbReference type="Gene3D" id="3.40.190.10">
    <property type="entry name" value="Periplasmic binding protein-like II"/>
    <property type="match status" value="2"/>
</dbReference>
<dbReference type="Pfam" id="PF01547">
    <property type="entry name" value="SBP_bac_1"/>
    <property type="match status" value="1"/>
</dbReference>
<comment type="caution">
    <text evidence="3">The sequence shown here is derived from an EMBL/GenBank/DDBJ whole genome shotgun (WGS) entry which is preliminary data.</text>
</comment>
<dbReference type="AlphaFoldDB" id="A0A4Z1BUB1"/>
<dbReference type="OrthoDB" id="2509690at2"/>
<proteinExistence type="inferred from homology"/>
<dbReference type="InterPro" id="IPR006059">
    <property type="entry name" value="SBP"/>
</dbReference>
<dbReference type="InterPro" id="IPR050490">
    <property type="entry name" value="Bact_solute-bd_prot1"/>
</dbReference>
<evidence type="ECO:0000256" key="2">
    <source>
        <dbReference type="ARBA" id="ARBA00008520"/>
    </source>
</evidence>
<dbReference type="PANTHER" id="PTHR43649">
    <property type="entry name" value="ARABINOSE-BINDING PROTEIN-RELATED"/>
    <property type="match status" value="1"/>
</dbReference>
<comment type="similarity">
    <text evidence="2">Belongs to the bacterial solute-binding protein 1 family.</text>
</comment>
<dbReference type="SUPFAM" id="SSF53850">
    <property type="entry name" value="Periplasmic binding protein-like II"/>
    <property type="match status" value="1"/>
</dbReference>
<dbReference type="EMBL" id="SRPF01000001">
    <property type="protein sequence ID" value="TGN41695.1"/>
    <property type="molecule type" value="Genomic_DNA"/>
</dbReference>
<dbReference type="GO" id="GO:0042597">
    <property type="term" value="C:periplasmic space"/>
    <property type="evidence" value="ECO:0007669"/>
    <property type="project" value="UniProtKB-SubCell"/>
</dbReference>
<gene>
    <name evidence="3" type="ORF">E5Q11_03985</name>
</gene>